<dbReference type="Gene3D" id="3.10.580.10">
    <property type="entry name" value="CBS-domain"/>
    <property type="match status" value="1"/>
</dbReference>
<accession>A0ABN0ZII0</accession>
<evidence type="ECO:0000259" key="3">
    <source>
        <dbReference type="PROSITE" id="PS50914"/>
    </source>
</evidence>
<dbReference type="Gene3D" id="3.30.1340.30">
    <property type="match status" value="1"/>
</dbReference>
<reference evidence="5 6" key="1">
    <citation type="journal article" date="2019" name="Int. J. Syst. Evol. Microbiol.">
        <title>The Global Catalogue of Microorganisms (GCM) 10K type strain sequencing project: providing services to taxonomists for standard genome sequencing and annotation.</title>
        <authorList>
            <consortium name="The Broad Institute Genomics Platform"/>
            <consortium name="The Broad Institute Genome Sequencing Center for Infectious Disease"/>
            <person name="Wu L."/>
            <person name="Ma J."/>
        </authorList>
    </citation>
    <scope>NUCLEOTIDE SEQUENCE [LARGE SCALE GENOMIC DNA]</scope>
    <source>
        <strain evidence="5 6">JCM 4805</strain>
    </source>
</reference>
<gene>
    <name evidence="5" type="ORF">GCM10010361_10410</name>
</gene>
<evidence type="ECO:0000313" key="6">
    <source>
        <dbReference type="Proteomes" id="UP001500909"/>
    </source>
</evidence>
<dbReference type="SMART" id="SM00116">
    <property type="entry name" value="CBS"/>
    <property type="match status" value="2"/>
</dbReference>
<keyword evidence="1 2" id="KW-0129">CBS domain</keyword>
<feature type="domain" description="CBS" evidence="4">
    <location>
        <begin position="95"/>
        <end position="152"/>
    </location>
</feature>
<organism evidence="5 6">
    <name type="scientific">Streptomyces olivaceiscleroticus</name>
    <dbReference type="NCBI Taxonomy" id="68245"/>
    <lineage>
        <taxon>Bacteria</taxon>
        <taxon>Bacillati</taxon>
        <taxon>Actinomycetota</taxon>
        <taxon>Actinomycetes</taxon>
        <taxon>Kitasatosporales</taxon>
        <taxon>Streptomycetaceae</taxon>
        <taxon>Streptomyces</taxon>
    </lineage>
</organism>
<dbReference type="CDD" id="cd04586">
    <property type="entry name" value="CBS_pair_BON_assoc"/>
    <property type="match status" value="1"/>
</dbReference>
<dbReference type="EMBL" id="BAAABY010000009">
    <property type="protein sequence ID" value="GAA0448389.1"/>
    <property type="molecule type" value="Genomic_DNA"/>
</dbReference>
<dbReference type="InterPro" id="IPR017080">
    <property type="entry name" value="UCP036990_CBS_BON"/>
</dbReference>
<comment type="caution">
    <text evidence="5">The sequence shown here is derived from an EMBL/GenBank/DDBJ whole genome shotgun (WGS) entry which is preliminary data.</text>
</comment>
<feature type="domain" description="CBS" evidence="4">
    <location>
        <begin position="10"/>
        <end position="66"/>
    </location>
</feature>
<evidence type="ECO:0000256" key="2">
    <source>
        <dbReference type="PROSITE-ProRule" id="PRU00703"/>
    </source>
</evidence>
<dbReference type="Pfam" id="PF00571">
    <property type="entry name" value="CBS"/>
    <property type="match status" value="2"/>
</dbReference>
<evidence type="ECO:0000313" key="5">
    <source>
        <dbReference type="EMBL" id="GAA0448389.1"/>
    </source>
</evidence>
<dbReference type="InterPro" id="IPR046342">
    <property type="entry name" value="CBS_dom_sf"/>
</dbReference>
<dbReference type="PANTHER" id="PTHR43080:SF29">
    <property type="entry name" value="OS02G0818000 PROTEIN"/>
    <property type="match status" value="1"/>
</dbReference>
<dbReference type="InterPro" id="IPR000644">
    <property type="entry name" value="CBS_dom"/>
</dbReference>
<evidence type="ECO:0000256" key="1">
    <source>
        <dbReference type="ARBA" id="ARBA00023122"/>
    </source>
</evidence>
<dbReference type="PANTHER" id="PTHR43080">
    <property type="entry name" value="CBS DOMAIN-CONTAINING PROTEIN CBSX3, MITOCHONDRIAL"/>
    <property type="match status" value="1"/>
</dbReference>
<proteinExistence type="predicted"/>
<sequence length="240" mass="26807">MHHRSVSDIMNRDVVTAEPGMVFKDIAYLLAHHRISGIPVVDGDGKVLGVVSETDLMARQTVQDDERPHRFPRLSFGGARAVRTKSRATTVTDLMTKPAITVGPRQSLVEAARVMARHHCNRLPVIDAEGRLMGIVTRGDLLGVFLRSDDDIRKEVVDEVLVRTLWLEPHTIDVSVHGGTVTLSGTLQRRSEIPLALRLTSRIDGVVEVIDHLGYQEDDSRLRPSEQALHGITEEWLRRI</sequence>
<evidence type="ECO:0000259" key="4">
    <source>
        <dbReference type="PROSITE" id="PS51371"/>
    </source>
</evidence>
<dbReference type="RefSeq" id="WP_346093356.1">
    <property type="nucleotide sequence ID" value="NZ_BAAABY010000009.1"/>
</dbReference>
<dbReference type="PROSITE" id="PS51371">
    <property type="entry name" value="CBS"/>
    <property type="match status" value="2"/>
</dbReference>
<keyword evidence="6" id="KW-1185">Reference proteome</keyword>
<feature type="domain" description="BON" evidence="3">
    <location>
        <begin position="149"/>
        <end position="217"/>
    </location>
</feature>
<dbReference type="InterPro" id="IPR051257">
    <property type="entry name" value="Diverse_CBS-Domain"/>
</dbReference>
<dbReference type="Proteomes" id="UP001500909">
    <property type="component" value="Unassembled WGS sequence"/>
</dbReference>
<dbReference type="SUPFAM" id="SSF54631">
    <property type="entry name" value="CBS-domain pair"/>
    <property type="match status" value="1"/>
</dbReference>
<dbReference type="InterPro" id="IPR007055">
    <property type="entry name" value="BON_dom"/>
</dbReference>
<protein>
    <submittedName>
        <fullName evidence="5">CBS domain-containing protein</fullName>
    </submittedName>
</protein>
<dbReference type="Pfam" id="PF04972">
    <property type="entry name" value="BON"/>
    <property type="match status" value="1"/>
</dbReference>
<dbReference type="PROSITE" id="PS50914">
    <property type="entry name" value="BON"/>
    <property type="match status" value="1"/>
</dbReference>
<dbReference type="PIRSF" id="PIRSF036990">
    <property type="entry name" value="UCP036990_CBS_BON"/>
    <property type="match status" value="1"/>
</dbReference>
<name>A0ABN0ZII0_9ACTN</name>